<dbReference type="Proteomes" id="UP000265692">
    <property type="component" value="Unassembled WGS sequence"/>
</dbReference>
<name>A0A396SD80_9BACL</name>
<evidence type="ECO:0000259" key="1">
    <source>
        <dbReference type="Pfam" id="PF04230"/>
    </source>
</evidence>
<reference evidence="2 3" key="1">
    <citation type="submission" date="2018-08" db="EMBL/GenBank/DDBJ databases">
        <title>Lysinibacillus sp. YLB-03 draft genome sequence.</title>
        <authorList>
            <person name="Yu L."/>
        </authorList>
    </citation>
    <scope>NUCLEOTIDE SEQUENCE [LARGE SCALE GENOMIC DNA]</scope>
    <source>
        <strain evidence="2 3">YLB-03</strain>
    </source>
</reference>
<dbReference type="EMBL" id="QWEI01000001">
    <property type="protein sequence ID" value="RHW39556.1"/>
    <property type="molecule type" value="Genomic_DNA"/>
</dbReference>
<gene>
    <name evidence="2" type="ORF">D1B33_01540</name>
</gene>
<feature type="domain" description="Polysaccharide pyruvyl transferase" evidence="1">
    <location>
        <begin position="17"/>
        <end position="310"/>
    </location>
</feature>
<evidence type="ECO:0000313" key="3">
    <source>
        <dbReference type="Proteomes" id="UP000265692"/>
    </source>
</evidence>
<organism evidence="2 3">
    <name type="scientific">Ureibacillus yapensis</name>
    <dbReference type="NCBI Taxonomy" id="2304605"/>
    <lineage>
        <taxon>Bacteria</taxon>
        <taxon>Bacillati</taxon>
        <taxon>Bacillota</taxon>
        <taxon>Bacilli</taxon>
        <taxon>Bacillales</taxon>
        <taxon>Caryophanaceae</taxon>
        <taxon>Ureibacillus</taxon>
    </lineage>
</organism>
<dbReference type="AlphaFoldDB" id="A0A396SD80"/>
<dbReference type="InterPro" id="IPR007345">
    <property type="entry name" value="Polysacch_pyruvyl_Trfase"/>
</dbReference>
<evidence type="ECO:0000313" key="2">
    <source>
        <dbReference type="EMBL" id="RHW39556.1"/>
    </source>
</evidence>
<comment type="caution">
    <text evidence="2">The sequence shown here is derived from an EMBL/GenBank/DDBJ whole genome shotgun (WGS) entry which is preliminary data.</text>
</comment>
<keyword evidence="2" id="KW-0808">Transferase</keyword>
<dbReference type="GO" id="GO:0016740">
    <property type="term" value="F:transferase activity"/>
    <property type="evidence" value="ECO:0007669"/>
    <property type="project" value="UniProtKB-KW"/>
</dbReference>
<proteinExistence type="predicted"/>
<protein>
    <submittedName>
        <fullName evidence="2">Polysaccharide pyruvyl transferase family protein</fullName>
    </submittedName>
</protein>
<keyword evidence="3" id="KW-1185">Reference proteome</keyword>
<sequence>MLSMKKAGIITFHCADNFGAVLQVYALQQTIKEMEIDVEIIDFKPRAITSSYNHDSNIKFNFKKIGVARTIKIVLTKTYNYSKIKKRLESYDTFRRNYLKVSDKKYYSNEELLNDPPNYDFFITGSDQVWNPKFKKDIGNSYFLDFVKGNARKISYSASIAEKVDKHLIKDYKTYINNFDYLSIREKSSLDFLKSLTNKDVAVTLDPTLLLVKEKWDRIVENPMRGKKYILVYDLQQNKELIKLANKLSEEMGVSIISFSTNKDYNNRIDSFQNKRPDEFLGLLKNAELVLTNSFHGTVFSVIYKKLFYVMPPKTRQSRLIDFLKDIKLEDRVVNNSIDIKNYKQEIDYNQVNNLLKIKREESINFLKKSFGIND</sequence>
<dbReference type="Pfam" id="PF04230">
    <property type="entry name" value="PS_pyruv_trans"/>
    <property type="match status" value="1"/>
</dbReference>
<accession>A0A396SD80</accession>